<organism evidence="1 2">
    <name type="scientific">Brachionus plicatilis</name>
    <name type="common">Marine rotifer</name>
    <name type="synonym">Brachionus muelleri</name>
    <dbReference type="NCBI Taxonomy" id="10195"/>
    <lineage>
        <taxon>Eukaryota</taxon>
        <taxon>Metazoa</taxon>
        <taxon>Spiralia</taxon>
        <taxon>Gnathifera</taxon>
        <taxon>Rotifera</taxon>
        <taxon>Eurotatoria</taxon>
        <taxon>Monogononta</taxon>
        <taxon>Pseudotrocha</taxon>
        <taxon>Ploima</taxon>
        <taxon>Brachionidae</taxon>
        <taxon>Brachionus</taxon>
    </lineage>
</organism>
<gene>
    <name evidence="1" type="ORF">BpHYR1_026015</name>
</gene>
<dbReference type="GO" id="GO:0003676">
    <property type="term" value="F:nucleic acid binding"/>
    <property type="evidence" value="ECO:0007669"/>
    <property type="project" value="InterPro"/>
</dbReference>
<dbReference type="EMBL" id="REGN01003321">
    <property type="protein sequence ID" value="RNA23242.1"/>
    <property type="molecule type" value="Genomic_DNA"/>
</dbReference>
<sequence>MKLKKWNFNLKNDLAYCHVKSLPKSLDLNPIEMIWNEMKKFVRKRNIQRVRNKKIKEVVVYKKENQAIIESRCKRGSSISSILFLLICLDEHKILDFNKSIKHFSCGHKRIFIFSTRNPKIINVMIKRIIRYSFI</sequence>
<evidence type="ECO:0000313" key="1">
    <source>
        <dbReference type="EMBL" id="RNA23242.1"/>
    </source>
</evidence>
<name>A0A3M7RI43_BRAPC</name>
<accession>A0A3M7RI43</accession>
<keyword evidence="2" id="KW-1185">Reference proteome</keyword>
<evidence type="ECO:0008006" key="3">
    <source>
        <dbReference type="Google" id="ProtNLM"/>
    </source>
</evidence>
<dbReference type="Proteomes" id="UP000276133">
    <property type="component" value="Unassembled WGS sequence"/>
</dbReference>
<evidence type="ECO:0000313" key="2">
    <source>
        <dbReference type="Proteomes" id="UP000276133"/>
    </source>
</evidence>
<protein>
    <recommendedName>
        <fullName evidence="3">Tc1-like transposase DDE domain-containing protein</fullName>
    </recommendedName>
</protein>
<reference evidence="1 2" key="1">
    <citation type="journal article" date="2018" name="Sci. Rep.">
        <title>Genomic signatures of local adaptation to the degree of environmental predictability in rotifers.</title>
        <authorList>
            <person name="Franch-Gras L."/>
            <person name="Hahn C."/>
            <person name="Garcia-Roger E.M."/>
            <person name="Carmona M.J."/>
            <person name="Serra M."/>
            <person name="Gomez A."/>
        </authorList>
    </citation>
    <scope>NUCLEOTIDE SEQUENCE [LARGE SCALE GENOMIC DNA]</scope>
    <source>
        <strain evidence="1">HYR1</strain>
    </source>
</reference>
<dbReference type="InterPro" id="IPR036397">
    <property type="entry name" value="RNaseH_sf"/>
</dbReference>
<comment type="caution">
    <text evidence="1">The sequence shown here is derived from an EMBL/GenBank/DDBJ whole genome shotgun (WGS) entry which is preliminary data.</text>
</comment>
<dbReference type="Gene3D" id="3.30.420.10">
    <property type="entry name" value="Ribonuclease H-like superfamily/Ribonuclease H"/>
    <property type="match status" value="1"/>
</dbReference>
<proteinExistence type="predicted"/>
<dbReference type="AlphaFoldDB" id="A0A3M7RI43"/>